<sequence>MMNINFFIFFTISILYINFFGYIKADLPSCDRAKCHHCQVDFIRRMCPNTCSSCSQTGVTSIYNQQQQIISRPFVANGEPNHKTSDIPQPLKAEQNIPQFQYNQSPMAVNMPVPISQQRENYQPTIPTQQQNLIPPQQLLPQNIPSSNPFNLQNPFQLFQFPQLQTQQPFNPFQQFLNPAFLSTNNNQQTSQQLISQPQHQIIFQQQSLPQQQQFITQPSGTQNYQGFNMVQPQVYKPLQTQTFSQQPYQQSNISPLTKNYNNNNIMSQGQIQKLQSNSPFQQPYSPTPIRGNHVEINKQIPEQFKPRQIYNNQVDPQPSNIMPQPNSLGNTNNIQLPQLPQQQFNIPKPPEYNYGQQNRQNKYQQVNEVAPKPQIPTINTNQQPSPSIMATSQSIKTPTIYPFTGEKNSPYQNIKHQCPKQPNWEPCIDKTLANERFKSCCSPLGEGCSQLCSYDQTLTTIQLAVLTGRCPMSKVGDMMVCASGYEDATPCCEAYGVFEPGFEQCRPYCNPAAGLPNDGMLAEKYKCLGKLSQIQRCFYATQRP</sequence>
<dbReference type="InterPro" id="IPR002602">
    <property type="entry name" value="DB"/>
</dbReference>
<keyword evidence="3" id="KW-1185">Reference proteome</keyword>
<protein>
    <submittedName>
        <fullName evidence="4">DB domain-containing protein</fullName>
    </submittedName>
</protein>
<evidence type="ECO:0000313" key="3">
    <source>
        <dbReference type="Proteomes" id="UP000035680"/>
    </source>
</evidence>
<feature type="signal peptide" evidence="1">
    <location>
        <begin position="1"/>
        <end position="25"/>
    </location>
</feature>
<dbReference type="AlphaFoldDB" id="A0A0K0G514"/>
<proteinExistence type="predicted"/>
<dbReference type="PANTHER" id="PTHR21679:SF6">
    <property type="entry name" value="DOMAIN OF UNKNOWN FUNCTION DB DOMAIN-CONTAINING PROTEIN"/>
    <property type="match status" value="1"/>
</dbReference>
<reference evidence="4" key="2">
    <citation type="submission" date="2015-08" db="UniProtKB">
        <authorList>
            <consortium name="WormBaseParasite"/>
        </authorList>
    </citation>
    <scope>IDENTIFICATION</scope>
</reference>
<evidence type="ECO:0000313" key="4">
    <source>
        <dbReference type="WBParaSite" id="SVE_1982700.1"/>
    </source>
</evidence>
<evidence type="ECO:0000256" key="1">
    <source>
        <dbReference type="SAM" id="SignalP"/>
    </source>
</evidence>
<dbReference type="Proteomes" id="UP000035680">
    <property type="component" value="Unassembled WGS sequence"/>
</dbReference>
<accession>A0A0K0G514</accession>
<evidence type="ECO:0000259" key="2">
    <source>
        <dbReference type="Pfam" id="PF01682"/>
    </source>
</evidence>
<dbReference type="STRING" id="75913.A0A0K0G514"/>
<feature type="domain" description="Domain of unknown function DB" evidence="2">
    <location>
        <begin position="441"/>
        <end position="539"/>
    </location>
</feature>
<feature type="chain" id="PRO_5005330521" evidence="1">
    <location>
        <begin position="26"/>
        <end position="545"/>
    </location>
</feature>
<dbReference type="Pfam" id="PF01682">
    <property type="entry name" value="DB"/>
    <property type="match status" value="1"/>
</dbReference>
<keyword evidence="1" id="KW-0732">Signal</keyword>
<dbReference type="WBParaSite" id="SVE_1982700.1">
    <property type="protein sequence ID" value="SVE_1982700.1"/>
    <property type="gene ID" value="SVE_1982700"/>
</dbReference>
<reference evidence="3" key="1">
    <citation type="submission" date="2014-07" db="EMBL/GenBank/DDBJ databases">
        <authorList>
            <person name="Martin A.A"/>
            <person name="De Silva N."/>
        </authorList>
    </citation>
    <scope>NUCLEOTIDE SEQUENCE</scope>
</reference>
<name>A0A0K0G514_STRVS</name>
<dbReference type="PANTHER" id="PTHR21679">
    <property type="entry name" value="DOMAIN OF UNKNOWN FUNCTION DB DOMAIN-CONTAINING PROTEIN-RELATED"/>
    <property type="match status" value="1"/>
</dbReference>
<organism evidence="3 4">
    <name type="scientific">Strongyloides venezuelensis</name>
    <name type="common">Threadworm</name>
    <dbReference type="NCBI Taxonomy" id="75913"/>
    <lineage>
        <taxon>Eukaryota</taxon>
        <taxon>Metazoa</taxon>
        <taxon>Ecdysozoa</taxon>
        <taxon>Nematoda</taxon>
        <taxon>Chromadorea</taxon>
        <taxon>Rhabditida</taxon>
        <taxon>Tylenchina</taxon>
        <taxon>Panagrolaimomorpha</taxon>
        <taxon>Strongyloidoidea</taxon>
        <taxon>Strongyloididae</taxon>
        <taxon>Strongyloides</taxon>
    </lineage>
</organism>